<reference evidence="2 3" key="1">
    <citation type="submission" date="2021-01" db="EMBL/GenBank/DDBJ databases">
        <title>Genomic Encyclopedia of Type Strains, Phase IV (KMG-IV): sequencing the most valuable type-strain genomes for metagenomic binning, comparative biology and taxonomic classification.</title>
        <authorList>
            <person name="Goeker M."/>
        </authorList>
    </citation>
    <scope>NUCLEOTIDE SEQUENCE [LARGE SCALE GENOMIC DNA]</scope>
    <source>
        <strain evidence="2 3">DSM 105482</strain>
    </source>
</reference>
<dbReference type="Gene3D" id="3.10.450.130">
    <property type="entry name" value="folded 79 residue fragment of lin0334 like domains"/>
    <property type="match status" value="1"/>
</dbReference>
<dbReference type="EMBL" id="JAFBFI010000001">
    <property type="protein sequence ID" value="MBM7690767.1"/>
    <property type="molecule type" value="Genomic_DNA"/>
</dbReference>
<comment type="caution">
    <text evidence="2">The sequence shown here is derived from an EMBL/GenBank/DDBJ whole genome shotgun (WGS) entry which is preliminary data.</text>
</comment>
<organism evidence="2 3">
    <name type="scientific">Peribacillus deserti</name>
    <dbReference type="NCBI Taxonomy" id="673318"/>
    <lineage>
        <taxon>Bacteria</taxon>
        <taxon>Bacillati</taxon>
        <taxon>Bacillota</taxon>
        <taxon>Bacilli</taxon>
        <taxon>Bacillales</taxon>
        <taxon>Bacillaceae</taxon>
        <taxon>Peribacillus</taxon>
    </lineage>
</organism>
<dbReference type="Pfam" id="PF07252">
    <property type="entry name" value="DUF1433"/>
    <property type="match status" value="1"/>
</dbReference>
<keyword evidence="1" id="KW-0472">Membrane</keyword>
<sequence>MKRIYVIFLLIITAVLGMLGMKVYQNQKAYNDASKITVEYLKSNFNDIKTVDITETEYSPVGTIFVKGYINGERDSLTFTSNVDPDEEIVKSVTTSEDFPEAMDE</sequence>
<keyword evidence="2" id="KW-0966">Cell projection</keyword>
<name>A0ABS2QC74_9BACI</name>
<keyword evidence="3" id="KW-1185">Reference proteome</keyword>
<keyword evidence="1" id="KW-0812">Transmembrane</keyword>
<proteinExistence type="predicted"/>
<protein>
    <submittedName>
        <fullName evidence="2">Archaellum component FlaG (FlaF/FlaG flagellin family)</fullName>
    </submittedName>
</protein>
<evidence type="ECO:0000313" key="3">
    <source>
        <dbReference type="Proteomes" id="UP000823486"/>
    </source>
</evidence>
<gene>
    <name evidence="2" type="ORF">JOC77_000170</name>
</gene>
<feature type="transmembrane region" description="Helical" evidence="1">
    <location>
        <begin position="6"/>
        <end position="24"/>
    </location>
</feature>
<dbReference type="Proteomes" id="UP000823486">
    <property type="component" value="Unassembled WGS sequence"/>
</dbReference>
<dbReference type="RefSeq" id="WP_204537450.1">
    <property type="nucleotide sequence ID" value="NZ_JAFBFI010000001.1"/>
</dbReference>
<accession>A0ABS2QC74</accession>
<evidence type="ECO:0000313" key="2">
    <source>
        <dbReference type="EMBL" id="MBM7690767.1"/>
    </source>
</evidence>
<evidence type="ECO:0000256" key="1">
    <source>
        <dbReference type="SAM" id="Phobius"/>
    </source>
</evidence>
<dbReference type="InterPro" id="IPR009881">
    <property type="entry name" value="DUF1433"/>
</dbReference>
<keyword evidence="2" id="KW-0969">Cilium</keyword>
<keyword evidence="2" id="KW-0282">Flagellum</keyword>
<keyword evidence="1" id="KW-1133">Transmembrane helix</keyword>